<name>A0A2Z5ZDL9_9PROT</name>
<dbReference type="EMBL" id="AP018515">
    <property type="protein sequence ID" value="BBC78764.1"/>
    <property type="molecule type" value="Genomic_DNA"/>
</dbReference>
<protein>
    <submittedName>
        <fullName evidence="1">Transmembrane protein 120B-like</fullName>
    </submittedName>
</protein>
<reference evidence="1 2" key="1">
    <citation type="submission" date="2018-02" db="EMBL/GenBank/DDBJ databases">
        <title>Acetobacter orientalis genome.</title>
        <authorList>
            <person name="Nakashima N."/>
            <person name="Tamura T."/>
        </authorList>
    </citation>
    <scope>NUCLEOTIDE SEQUENCE [LARGE SCALE GENOMIC DNA]</scope>
    <source>
        <strain evidence="1 2">FAN1</strain>
    </source>
</reference>
<proteinExistence type="predicted"/>
<keyword evidence="1" id="KW-0812">Transmembrane</keyword>
<evidence type="ECO:0000313" key="1">
    <source>
        <dbReference type="EMBL" id="BBC78764.1"/>
    </source>
</evidence>
<evidence type="ECO:0000313" key="2">
    <source>
        <dbReference type="Proteomes" id="UP000270034"/>
    </source>
</evidence>
<dbReference type="KEGG" id="aot:AcetOri_orf00602"/>
<dbReference type="AlphaFoldDB" id="A0A2Z5ZDL9"/>
<accession>A0A2Z5ZDL9</accession>
<sequence>MSALPPDLRCPIQLRVQRARRIGVLRAMADAHFINADRATEYAKGCTATSNPDGAASWQRMSGHYRQEAETFRQEADKLERLQ</sequence>
<organism evidence="1 2">
    <name type="scientific">Acetobacter orientalis</name>
    <dbReference type="NCBI Taxonomy" id="146474"/>
    <lineage>
        <taxon>Bacteria</taxon>
        <taxon>Pseudomonadati</taxon>
        <taxon>Pseudomonadota</taxon>
        <taxon>Alphaproteobacteria</taxon>
        <taxon>Acetobacterales</taxon>
        <taxon>Acetobacteraceae</taxon>
        <taxon>Acetobacter</taxon>
    </lineage>
</organism>
<keyword evidence="1" id="KW-0472">Membrane</keyword>
<dbReference type="Proteomes" id="UP000270034">
    <property type="component" value="Chromosome"/>
</dbReference>
<gene>
    <name evidence="1" type="ORF">AcetOrient_orf00602</name>
</gene>